<feature type="compositionally biased region" description="Basic and acidic residues" evidence="8">
    <location>
        <begin position="147"/>
        <end position="164"/>
    </location>
</feature>
<comment type="function">
    <text evidence="7">Component of the Mediator complex, a coactivator involved in the regulated transcription of nearly all RNA polymerase II-dependent genes. Mediator functions as a bridge to convey information from gene-specific regulatory proteins to the basal RNA polymerase II transcription machinery. Mediator is recruited to promoters by direct interactions with regulatory proteins and serves as a scaffold for the assembly of a functional preinitiation complex with RNA polymerase II and the general transcription factors.</text>
</comment>
<feature type="compositionally biased region" description="Polar residues" evidence="8">
    <location>
        <begin position="1"/>
        <end position="18"/>
    </location>
</feature>
<evidence type="ECO:0000256" key="2">
    <source>
        <dbReference type="ARBA" id="ARBA00008089"/>
    </source>
</evidence>
<evidence type="ECO:0000256" key="3">
    <source>
        <dbReference type="ARBA" id="ARBA00023015"/>
    </source>
</evidence>
<evidence type="ECO:0000256" key="1">
    <source>
        <dbReference type="ARBA" id="ARBA00004123"/>
    </source>
</evidence>
<keyword evidence="10" id="KW-1185">Reference proteome</keyword>
<evidence type="ECO:0000256" key="8">
    <source>
        <dbReference type="SAM" id="MobiDB-lite"/>
    </source>
</evidence>
<dbReference type="InParanoid" id="A0A448YKY7"/>
<dbReference type="EMBL" id="CAACVR010000012">
    <property type="protein sequence ID" value="VEU21602.1"/>
    <property type="molecule type" value="Genomic_DNA"/>
</dbReference>
<protein>
    <recommendedName>
        <fullName evidence="7">Mediator of RNA polymerase II transcription subunit 9</fullName>
    </recommendedName>
    <alternativeName>
        <fullName evidence="7">Mediator complex subunit 9</fullName>
    </alternativeName>
</protein>
<comment type="subcellular location">
    <subcellularLocation>
        <location evidence="1 7">Nucleus</location>
    </subcellularLocation>
</comment>
<comment type="similarity">
    <text evidence="2 7">Belongs to the Mediator complex subunit 9 family.</text>
</comment>
<comment type="subunit">
    <text evidence="7">Component of the Mediator complex.</text>
</comment>
<keyword evidence="3 7" id="KW-0805">Transcription regulation</keyword>
<sequence>MSSTRPGSSPDLMSTPSFRTPGKLAFTPGTVRETGIGTSGSLTQEQRYAALNHEAEVIKELRDMEMLPMLLDLIENLKLGKIAPKDFDNTAGRIRVRINRSKLLVNQIEGLNESPEVGIEKVEDLKRRMQRKREVLLDFRHEVLKEMSGKVTDEGKDGKSKGDDEDKEAEPVSQAAEASESVNSPNSSSAMEVDP</sequence>
<evidence type="ECO:0000256" key="6">
    <source>
        <dbReference type="ARBA" id="ARBA00023242"/>
    </source>
</evidence>
<dbReference type="GO" id="GO:0003712">
    <property type="term" value="F:transcription coregulator activity"/>
    <property type="evidence" value="ECO:0007669"/>
    <property type="project" value="InterPro"/>
</dbReference>
<dbReference type="AlphaFoldDB" id="A0A448YKY7"/>
<dbReference type="Pfam" id="PF07544">
    <property type="entry name" value="Med9"/>
    <property type="match status" value="1"/>
</dbReference>
<proteinExistence type="inferred from homology"/>
<feature type="compositionally biased region" description="Low complexity" evidence="8">
    <location>
        <begin position="175"/>
        <end position="195"/>
    </location>
</feature>
<dbReference type="Proteomes" id="UP000290900">
    <property type="component" value="Unassembled WGS sequence"/>
</dbReference>
<keyword evidence="6 7" id="KW-0539">Nucleus</keyword>
<name>A0A448YKY7_BRENA</name>
<evidence type="ECO:0000256" key="7">
    <source>
        <dbReference type="RuleBase" id="RU364145"/>
    </source>
</evidence>
<dbReference type="OrthoDB" id="3991607at2759"/>
<dbReference type="InterPro" id="IPR011425">
    <property type="entry name" value="Med9"/>
</dbReference>
<evidence type="ECO:0000256" key="5">
    <source>
        <dbReference type="ARBA" id="ARBA00023163"/>
    </source>
</evidence>
<evidence type="ECO:0000313" key="10">
    <source>
        <dbReference type="Proteomes" id="UP000290900"/>
    </source>
</evidence>
<evidence type="ECO:0000313" key="9">
    <source>
        <dbReference type="EMBL" id="VEU21602.1"/>
    </source>
</evidence>
<accession>A0A448YKY7</accession>
<reference evidence="9 10" key="1">
    <citation type="submission" date="2018-12" db="EMBL/GenBank/DDBJ databases">
        <authorList>
            <person name="Tiukova I."/>
            <person name="Dainat J."/>
        </authorList>
    </citation>
    <scope>NUCLEOTIDE SEQUENCE [LARGE SCALE GENOMIC DNA]</scope>
</reference>
<organism evidence="9 10">
    <name type="scientific">Brettanomyces naardenensis</name>
    <name type="common">Yeast</name>
    <dbReference type="NCBI Taxonomy" id="13370"/>
    <lineage>
        <taxon>Eukaryota</taxon>
        <taxon>Fungi</taxon>
        <taxon>Dikarya</taxon>
        <taxon>Ascomycota</taxon>
        <taxon>Saccharomycotina</taxon>
        <taxon>Pichiomycetes</taxon>
        <taxon>Pichiales</taxon>
        <taxon>Pichiaceae</taxon>
        <taxon>Brettanomyces</taxon>
    </lineage>
</organism>
<keyword evidence="5 7" id="KW-0804">Transcription</keyword>
<dbReference type="GO" id="GO:0016592">
    <property type="term" value="C:mediator complex"/>
    <property type="evidence" value="ECO:0007669"/>
    <property type="project" value="InterPro"/>
</dbReference>
<evidence type="ECO:0000256" key="4">
    <source>
        <dbReference type="ARBA" id="ARBA00023159"/>
    </source>
</evidence>
<feature type="region of interest" description="Disordered" evidence="8">
    <location>
        <begin position="1"/>
        <end position="40"/>
    </location>
</feature>
<keyword evidence="4 7" id="KW-0010">Activator</keyword>
<gene>
    <name evidence="7" type="primary">MED9</name>
    <name evidence="9" type="ORF">BRENAR_LOCUS2335</name>
</gene>
<feature type="region of interest" description="Disordered" evidence="8">
    <location>
        <begin position="147"/>
        <end position="195"/>
    </location>
</feature>
<dbReference type="GO" id="GO:0006357">
    <property type="term" value="P:regulation of transcription by RNA polymerase II"/>
    <property type="evidence" value="ECO:0007669"/>
    <property type="project" value="InterPro"/>
</dbReference>